<dbReference type="PROSITE" id="PS00584">
    <property type="entry name" value="PFKB_KINASES_2"/>
    <property type="match status" value="1"/>
</dbReference>
<comment type="caution">
    <text evidence="7">The sequence shown here is derived from an EMBL/GenBank/DDBJ whole genome shotgun (WGS) entry which is preliminary data.</text>
</comment>
<dbReference type="InterPro" id="IPR011611">
    <property type="entry name" value="PfkB_dom"/>
</dbReference>
<sequence>MSSGPIAVLGECVADAVVTAAGNGPYDLTLRVLPGGGPANTAVALARLGTPARFLGRLSGDRFGRLFADHLAASGTDLSMCVAAVEPSTLAVADIDAHGRASYSFYAEGTADWQWTPAELDLGRLTGAICLHTGSLALARDPGGPLVEGFIAAARPHLTICVDPNVRTGLVPAEVYRDRFPRWCALADIVKMSDEDLRFVLPGMSIAEAFDICHGYGARLVIVTRGETGAAASLDGTRISVPAPFTLVADTIGAGDAFTAALLHNLSADALLGSRLPEIPSDRLREALTFAAHVASLTCASPGADPPWSRDLTPRALLPPSP</sequence>
<feature type="domain" description="Carbohydrate kinase PfkB" evidence="6">
    <location>
        <begin position="6"/>
        <end position="307"/>
    </location>
</feature>
<keyword evidence="8" id="KW-1185">Reference proteome</keyword>
<evidence type="ECO:0000313" key="7">
    <source>
        <dbReference type="EMBL" id="MFC6080512.1"/>
    </source>
</evidence>
<evidence type="ECO:0000256" key="1">
    <source>
        <dbReference type="ARBA" id="ARBA00010688"/>
    </source>
</evidence>
<evidence type="ECO:0000313" key="8">
    <source>
        <dbReference type="Proteomes" id="UP001596137"/>
    </source>
</evidence>
<organism evidence="7 8">
    <name type="scientific">Sphaerisporangium aureirubrum</name>
    <dbReference type="NCBI Taxonomy" id="1544736"/>
    <lineage>
        <taxon>Bacteria</taxon>
        <taxon>Bacillati</taxon>
        <taxon>Actinomycetota</taxon>
        <taxon>Actinomycetes</taxon>
        <taxon>Streptosporangiales</taxon>
        <taxon>Streptosporangiaceae</taxon>
        <taxon>Sphaerisporangium</taxon>
    </lineage>
</organism>
<dbReference type="PANTHER" id="PTHR43085">
    <property type="entry name" value="HEXOKINASE FAMILY MEMBER"/>
    <property type="match status" value="1"/>
</dbReference>
<evidence type="ECO:0000256" key="3">
    <source>
        <dbReference type="ARBA" id="ARBA00022741"/>
    </source>
</evidence>
<dbReference type="Proteomes" id="UP001596137">
    <property type="component" value="Unassembled WGS sequence"/>
</dbReference>
<gene>
    <name evidence="7" type="ORF">ACFP1K_05040</name>
</gene>
<reference evidence="8" key="1">
    <citation type="journal article" date="2019" name="Int. J. Syst. Evol. Microbiol.">
        <title>The Global Catalogue of Microorganisms (GCM) 10K type strain sequencing project: providing services to taxonomists for standard genome sequencing and annotation.</title>
        <authorList>
            <consortium name="The Broad Institute Genomics Platform"/>
            <consortium name="The Broad Institute Genome Sequencing Center for Infectious Disease"/>
            <person name="Wu L."/>
            <person name="Ma J."/>
        </authorList>
    </citation>
    <scope>NUCLEOTIDE SEQUENCE [LARGE SCALE GENOMIC DNA]</scope>
    <source>
        <strain evidence="8">JCM 30346</strain>
    </source>
</reference>
<dbReference type="GO" id="GO:0016301">
    <property type="term" value="F:kinase activity"/>
    <property type="evidence" value="ECO:0007669"/>
    <property type="project" value="UniProtKB-KW"/>
</dbReference>
<dbReference type="Pfam" id="PF00294">
    <property type="entry name" value="PfkB"/>
    <property type="match status" value="1"/>
</dbReference>
<evidence type="ECO:0000256" key="4">
    <source>
        <dbReference type="ARBA" id="ARBA00022777"/>
    </source>
</evidence>
<dbReference type="Gene3D" id="3.40.1190.20">
    <property type="match status" value="1"/>
</dbReference>
<dbReference type="SUPFAM" id="SSF53613">
    <property type="entry name" value="Ribokinase-like"/>
    <property type="match status" value="1"/>
</dbReference>
<evidence type="ECO:0000256" key="2">
    <source>
        <dbReference type="ARBA" id="ARBA00022679"/>
    </source>
</evidence>
<protein>
    <submittedName>
        <fullName evidence="7">Carbohydrate kinase</fullName>
        <ecNumber evidence="7">2.7.1.-</ecNumber>
    </submittedName>
</protein>
<dbReference type="RefSeq" id="WP_380747370.1">
    <property type="nucleotide sequence ID" value="NZ_JBHSRF010000005.1"/>
</dbReference>
<accession>A0ABW1NDB7</accession>
<dbReference type="CDD" id="cd01167">
    <property type="entry name" value="bac_FRK"/>
    <property type="match status" value="1"/>
</dbReference>
<dbReference type="EMBL" id="JBHSRF010000005">
    <property type="protein sequence ID" value="MFC6080512.1"/>
    <property type="molecule type" value="Genomic_DNA"/>
</dbReference>
<dbReference type="EC" id="2.7.1.-" evidence="7"/>
<keyword evidence="2 7" id="KW-0808">Transferase</keyword>
<keyword evidence="3" id="KW-0547">Nucleotide-binding</keyword>
<keyword evidence="5" id="KW-0067">ATP-binding</keyword>
<dbReference type="InterPro" id="IPR050306">
    <property type="entry name" value="PfkB_Carbo_kinase"/>
</dbReference>
<dbReference type="PANTHER" id="PTHR43085:SF1">
    <property type="entry name" value="PSEUDOURIDINE KINASE-RELATED"/>
    <property type="match status" value="1"/>
</dbReference>
<comment type="similarity">
    <text evidence="1">Belongs to the carbohydrate kinase PfkB family.</text>
</comment>
<evidence type="ECO:0000256" key="5">
    <source>
        <dbReference type="ARBA" id="ARBA00022840"/>
    </source>
</evidence>
<dbReference type="InterPro" id="IPR029056">
    <property type="entry name" value="Ribokinase-like"/>
</dbReference>
<dbReference type="InterPro" id="IPR002173">
    <property type="entry name" value="Carboh/pur_kinase_PfkB_CS"/>
</dbReference>
<evidence type="ECO:0000259" key="6">
    <source>
        <dbReference type="Pfam" id="PF00294"/>
    </source>
</evidence>
<name>A0ABW1NDB7_9ACTN</name>
<proteinExistence type="inferred from homology"/>
<keyword evidence="4 7" id="KW-0418">Kinase</keyword>